<dbReference type="Pfam" id="PF00172">
    <property type="entry name" value="Zn_clus"/>
    <property type="match status" value="1"/>
</dbReference>
<dbReference type="GO" id="GO:0000981">
    <property type="term" value="F:DNA-binding transcription factor activity, RNA polymerase II-specific"/>
    <property type="evidence" value="ECO:0007669"/>
    <property type="project" value="InterPro"/>
</dbReference>
<dbReference type="InterPro" id="IPR036864">
    <property type="entry name" value="Zn2-C6_fun-type_DNA-bd_sf"/>
</dbReference>
<dbReference type="GO" id="GO:0008270">
    <property type="term" value="F:zinc ion binding"/>
    <property type="evidence" value="ECO:0007669"/>
    <property type="project" value="InterPro"/>
</dbReference>
<accession>A0A9N9NHB2</accession>
<reference evidence="2" key="1">
    <citation type="submission" date="2021-06" db="EMBL/GenBank/DDBJ databases">
        <authorList>
            <person name="Kallberg Y."/>
            <person name="Tangrot J."/>
            <person name="Rosling A."/>
        </authorList>
    </citation>
    <scope>NUCLEOTIDE SEQUENCE</scope>
    <source>
        <strain evidence="2">IN212</strain>
    </source>
</reference>
<evidence type="ECO:0000313" key="3">
    <source>
        <dbReference type="Proteomes" id="UP000789396"/>
    </source>
</evidence>
<dbReference type="SUPFAM" id="SSF57701">
    <property type="entry name" value="Zn2/Cys6 DNA-binding domain"/>
    <property type="match status" value="1"/>
</dbReference>
<name>A0A9N9NHB2_9GLOM</name>
<dbReference type="Proteomes" id="UP000789396">
    <property type="component" value="Unassembled WGS sequence"/>
</dbReference>
<feature type="non-terminal residue" evidence="2">
    <location>
        <position position="159"/>
    </location>
</feature>
<dbReference type="OrthoDB" id="4150019at2759"/>
<dbReference type="Gene3D" id="4.10.240.10">
    <property type="entry name" value="Zn(2)-C6 fungal-type DNA-binding domain"/>
    <property type="match status" value="1"/>
</dbReference>
<dbReference type="SMART" id="SM00066">
    <property type="entry name" value="GAL4"/>
    <property type="match status" value="1"/>
</dbReference>
<gene>
    <name evidence="2" type="ORF">RFULGI_LOCUS12620</name>
</gene>
<evidence type="ECO:0000259" key="1">
    <source>
        <dbReference type="PROSITE" id="PS50048"/>
    </source>
</evidence>
<dbReference type="PROSITE" id="PS00463">
    <property type="entry name" value="ZN2_CY6_FUNGAL_1"/>
    <property type="match status" value="1"/>
</dbReference>
<organism evidence="2 3">
    <name type="scientific">Racocetra fulgida</name>
    <dbReference type="NCBI Taxonomy" id="60492"/>
    <lineage>
        <taxon>Eukaryota</taxon>
        <taxon>Fungi</taxon>
        <taxon>Fungi incertae sedis</taxon>
        <taxon>Mucoromycota</taxon>
        <taxon>Glomeromycotina</taxon>
        <taxon>Glomeromycetes</taxon>
        <taxon>Diversisporales</taxon>
        <taxon>Gigasporaceae</taxon>
        <taxon>Racocetra</taxon>
    </lineage>
</organism>
<dbReference type="AlphaFoldDB" id="A0A9N9NHB2"/>
<sequence>MSQQKKRNHVTVACINCRGKRKKCDVHSGENKCTRCIERNLSCIFVPGGKRGPRTAAGVYQNALITNPSSFIHDEQMPNNNQNNTIVTNINTHMTTETIATTETTATTEIFNNTQPSSNFHDQNISSFSTNDLNGSFYHETPRLYINPCDEATESSQEC</sequence>
<keyword evidence="3" id="KW-1185">Reference proteome</keyword>
<comment type="caution">
    <text evidence="2">The sequence shown here is derived from an EMBL/GenBank/DDBJ whole genome shotgun (WGS) entry which is preliminary data.</text>
</comment>
<protein>
    <submittedName>
        <fullName evidence="2">14212_t:CDS:1</fullName>
    </submittedName>
</protein>
<dbReference type="CDD" id="cd00067">
    <property type="entry name" value="GAL4"/>
    <property type="match status" value="1"/>
</dbReference>
<feature type="domain" description="Zn(2)-C6 fungal-type" evidence="1">
    <location>
        <begin position="13"/>
        <end position="45"/>
    </location>
</feature>
<evidence type="ECO:0000313" key="2">
    <source>
        <dbReference type="EMBL" id="CAG8737737.1"/>
    </source>
</evidence>
<proteinExistence type="predicted"/>
<dbReference type="PROSITE" id="PS50048">
    <property type="entry name" value="ZN2_CY6_FUNGAL_2"/>
    <property type="match status" value="1"/>
</dbReference>
<dbReference type="InterPro" id="IPR001138">
    <property type="entry name" value="Zn2Cys6_DnaBD"/>
</dbReference>
<dbReference type="EMBL" id="CAJVPZ010030812">
    <property type="protein sequence ID" value="CAG8737737.1"/>
    <property type="molecule type" value="Genomic_DNA"/>
</dbReference>